<keyword evidence="5" id="KW-1185">Reference proteome</keyword>
<dbReference type="HOGENOM" id="CLU_090011_0_0_1"/>
<dbReference type="GO" id="GO:0042981">
    <property type="term" value="P:regulation of apoptotic process"/>
    <property type="evidence" value="ECO:0007669"/>
    <property type="project" value="TreeGrafter"/>
</dbReference>
<dbReference type="EMBL" id="AFYH01200319">
    <property type="status" value="NOT_ANNOTATED_CDS"/>
    <property type="molecule type" value="Genomic_DNA"/>
</dbReference>
<organism evidence="4 5">
    <name type="scientific">Latimeria chalumnae</name>
    <name type="common">Coelacanth</name>
    <dbReference type="NCBI Taxonomy" id="7897"/>
    <lineage>
        <taxon>Eukaryota</taxon>
        <taxon>Metazoa</taxon>
        <taxon>Chordata</taxon>
        <taxon>Craniata</taxon>
        <taxon>Vertebrata</taxon>
        <taxon>Euteleostomi</taxon>
        <taxon>Coelacanthiformes</taxon>
        <taxon>Coelacanthidae</taxon>
        <taxon>Latimeria</taxon>
    </lineage>
</organism>
<dbReference type="PANTHER" id="PTHR12306">
    <property type="entry name" value="CELL DEATH ACTIVATOR CIDE"/>
    <property type="match status" value="1"/>
</dbReference>
<sequence>MEYARDCVGALTPTSLMRSVSSVSSSLTRRVLFPPPPPSPRPFRLCNHDRSSRKGIVAGTLKEFISKALDALLITSGLVTLVLEEDGTVIDTEEFFQSLEDNTCFMLLERGQKWAQIKGGRVISGIKYPKKKGVAKITFDLYKLHPKEFIGRLNIRATFYEIYSMSYDIRCNGAKHVLKKLLRVVSYLAQVTGQFLIYGSSYVLQLTGEYSDDNTAPSSQSAQRS</sequence>
<dbReference type="KEGG" id="lcm:102347214"/>
<dbReference type="EMBL" id="AFYH01200317">
    <property type="status" value="NOT_ANNOTATED_CDS"/>
    <property type="molecule type" value="Genomic_DNA"/>
</dbReference>
<dbReference type="eggNOG" id="ENOG502RG9M">
    <property type="taxonomic scope" value="Eukaryota"/>
</dbReference>
<dbReference type="OrthoDB" id="6475906at2759"/>
<dbReference type="Bgee" id="ENSLACG00000003275">
    <property type="expression patterns" value="Expressed in pelvic fin"/>
</dbReference>
<proteinExistence type="predicted"/>
<dbReference type="SMART" id="SM00266">
    <property type="entry name" value="CAD"/>
    <property type="match status" value="1"/>
</dbReference>
<dbReference type="Pfam" id="PF02017">
    <property type="entry name" value="CIDE-N"/>
    <property type="match status" value="1"/>
</dbReference>
<dbReference type="Gene3D" id="3.10.20.10">
    <property type="match status" value="1"/>
</dbReference>
<dbReference type="InParanoid" id="H3A208"/>
<keyword evidence="1 2" id="KW-0053">Apoptosis</keyword>
<evidence type="ECO:0000259" key="3">
    <source>
        <dbReference type="PROSITE" id="PS51135"/>
    </source>
</evidence>
<dbReference type="FunCoup" id="H3A208">
    <property type="interactions" value="215"/>
</dbReference>
<dbReference type="CTD" id="1149"/>
<dbReference type="EMBL" id="AFYH01200318">
    <property type="status" value="NOT_ANNOTATED_CDS"/>
    <property type="molecule type" value="Genomic_DNA"/>
</dbReference>
<dbReference type="GeneTree" id="ENSGT00390000018596"/>
<accession>H3A208</accession>
<dbReference type="Ensembl" id="ENSLACT00000003712.2">
    <property type="protein sequence ID" value="ENSLACP00000003679.2"/>
    <property type="gene ID" value="ENSLACG00000003275.2"/>
</dbReference>
<evidence type="ECO:0000256" key="2">
    <source>
        <dbReference type="PROSITE-ProRule" id="PRU00447"/>
    </source>
</evidence>
<dbReference type="Proteomes" id="UP000008672">
    <property type="component" value="Unassembled WGS sequence"/>
</dbReference>
<dbReference type="STRING" id="7897.ENSLACP00000003679"/>
<feature type="domain" description="CIDE-N" evidence="3">
    <location>
        <begin position="39"/>
        <end position="116"/>
    </location>
</feature>
<evidence type="ECO:0000313" key="4">
    <source>
        <dbReference type="Ensembl" id="ENSLACP00000003679.2"/>
    </source>
</evidence>
<dbReference type="AlphaFoldDB" id="H3A208"/>
<protein>
    <submittedName>
        <fullName evidence="4">Cell death inducing DFFA like effector a</fullName>
    </submittedName>
</protein>
<dbReference type="RefSeq" id="XP_006008875.1">
    <property type="nucleotide sequence ID" value="XM_006008813.3"/>
</dbReference>
<dbReference type="GO" id="GO:0006915">
    <property type="term" value="P:apoptotic process"/>
    <property type="evidence" value="ECO:0007669"/>
    <property type="project" value="UniProtKB-UniRule"/>
</dbReference>
<dbReference type="PANTHER" id="PTHR12306:SF8">
    <property type="entry name" value="LIPID TRANSFERASE CIDEA"/>
    <property type="match status" value="1"/>
</dbReference>
<dbReference type="PROSITE" id="PS51135">
    <property type="entry name" value="CIDE_N"/>
    <property type="match status" value="1"/>
</dbReference>
<reference evidence="4" key="3">
    <citation type="submission" date="2025-09" db="UniProtKB">
        <authorList>
            <consortium name="Ensembl"/>
        </authorList>
    </citation>
    <scope>IDENTIFICATION</scope>
</reference>
<dbReference type="OMA" id="YDFRCTG"/>
<name>H3A208_LATCH</name>
<gene>
    <name evidence="4" type="primary">CIDEA</name>
</gene>
<evidence type="ECO:0000313" key="5">
    <source>
        <dbReference type="Proteomes" id="UP000008672"/>
    </source>
</evidence>
<dbReference type="GeneID" id="102347214"/>
<dbReference type="InterPro" id="IPR003508">
    <property type="entry name" value="CIDE-N_dom"/>
</dbReference>
<dbReference type="SUPFAM" id="SSF54277">
    <property type="entry name" value="CAD &amp; PB1 domains"/>
    <property type="match status" value="1"/>
</dbReference>
<reference evidence="4" key="2">
    <citation type="submission" date="2025-08" db="UniProtKB">
        <authorList>
            <consortium name="Ensembl"/>
        </authorList>
    </citation>
    <scope>IDENTIFICATION</scope>
</reference>
<evidence type="ECO:0000256" key="1">
    <source>
        <dbReference type="ARBA" id="ARBA00022703"/>
    </source>
</evidence>
<reference evidence="5" key="1">
    <citation type="submission" date="2011-08" db="EMBL/GenBank/DDBJ databases">
        <title>The draft genome of Latimeria chalumnae.</title>
        <authorList>
            <person name="Di Palma F."/>
            <person name="Alfoldi J."/>
            <person name="Johnson J."/>
            <person name="Berlin A."/>
            <person name="Gnerre S."/>
            <person name="Jaffe D."/>
            <person name="MacCallum I."/>
            <person name="Young S."/>
            <person name="Walker B.J."/>
            <person name="Lander E."/>
            <person name="Lindblad-Toh K."/>
        </authorList>
    </citation>
    <scope>NUCLEOTIDE SEQUENCE [LARGE SCALE GENOMIC DNA]</scope>
    <source>
        <strain evidence="5">Wild caught</strain>
    </source>
</reference>